<dbReference type="Pfam" id="PF09948">
    <property type="entry name" value="PpoB2"/>
    <property type="match status" value="1"/>
</dbReference>
<dbReference type="Proteomes" id="UP001494588">
    <property type="component" value="Unassembled WGS sequence"/>
</dbReference>
<sequence>MGCARLVMLASRHSGMVSLSQRRVFFGVLALVFATCAGLTLVWCASMSSMPELPMPGGWSLSLTWTPMCGQKWTRIAVSFVGMWIVMMVAMMLPSLAPVLWRFHEALGKAGGARAHRLTALAGAGYFLVWAVLGVIVFALGFAFMKLAMQFSALSRVVPVAAGVVVLLAGVSQFTRWKSRFLTCSKAFSLQHASSAFTQGMRLGVRCIACCAGLTAVLLVNGVMDLRVMAIVTFAITVERLAPAPERLAQVVGVAVVVIGLSMLAQALA</sequence>
<name>A0ABU9Q6Q1_9BURK</name>
<evidence type="ECO:0000256" key="1">
    <source>
        <dbReference type="SAM" id="Phobius"/>
    </source>
</evidence>
<gene>
    <name evidence="2" type="ORF">V4C55_05170</name>
</gene>
<organism evidence="2 3">
    <name type="scientific">Paraburkholderia sabiae</name>
    <dbReference type="NCBI Taxonomy" id="273251"/>
    <lineage>
        <taxon>Bacteria</taxon>
        <taxon>Pseudomonadati</taxon>
        <taxon>Pseudomonadota</taxon>
        <taxon>Betaproteobacteria</taxon>
        <taxon>Burkholderiales</taxon>
        <taxon>Burkholderiaceae</taxon>
        <taxon>Paraburkholderia</taxon>
    </lineage>
</organism>
<comment type="caution">
    <text evidence="2">The sequence shown here is derived from an EMBL/GenBank/DDBJ whole genome shotgun (WGS) entry which is preliminary data.</text>
</comment>
<protein>
    <submittedName>
        <fullName evidence="2">DUF2182 domain-containing protein</fullName>
    </submittedName>
</protein>
<evidence type="ECO:0000313" key="3">
    <source>
        <dbReference type="Proteomes" id="UP001494588"/>
    </source>
</evidence>
<proteinExistence type="predicted"/>
<keyword evidence="3" id="KW-1185">Reference proteome</keyword>
<feature type="transmembrane region" description="Helical" evidence="1">
    <location>
        <begin position="248"/>
        <end position="268"/>
    </location>
</feature>
<accession>A0ABU9Q6Q1</accession>
<keyword evidence="1" id="KW-0812">Transmembrane</keyword>
<dbReference type="RefSeq" id="WP_233471665.1">
    <property type="nucleotide sequence ID" value="NZ_CAJHCS010000001.1"/>
</dbReference>
<keyword evidence="1" id="KW-1133">Transmembrane helix</keyword>
<feature type="transmembrane region" description="Helical" evidence="1">
    <location>
        <begin position="207"/>
        <end position="236"/>
    </location>
</feature>
<feature type="transmembrane region" description="Helical" evidence="1">
    <location>
        <begin position="76"/>
        <end position="97"/>
    </location>
</feature>
<evidence type="ECO:0000313" key="2">
    <source>
        <dbReference type="EMBL" id="MEM5285084.1"/>
    </source>
</evidence>
<reference evidence="2 3" key="1">
    <citation type="submission" date="2024-01" db="EMBL/GenBank/DDBJ databases">
        <title>The diversity of rhizobia nodulating Mimosa spp. in eleven states of Brazil covering several biomes is determined by host plant, location, and edaphic factors.</title>
        <authorList>
            <person name="Rouws L."/>
            <person name="Barauna A."/>
            <person name="Beukes C."/>
            <person name="De Faria S.M."/>
            <person name="Gross E."/>
            <person name="Dos Reis Junior F.B."/>
            <person name="Simon M."/>
            <person name="Maluk M."/>
            <person name="Odee D.W."/>
            <person name="Kenicer G."/>
            <person name="Young J.P.W."/>
            <person name="Reis V.M."/>
            <person name="Zilli J."/>
            <person name="James E.K."/>
        </authorList>
    </citation>
    <scope>NUCLEOTIDE SEQUENCE [LARGE SCALE GENOMIC DNA]</scope>
    <source>
        <strain evidence="2 3">JPY77</strain>
    </source>
</reference>
<dbReference type="InterPro" id="IPR018688">
    <property type="entry name" value="PpoB2-like"/>
</dbReference>
<dbReference type="EMBL" id="JAZHGC010000004">
    <property type="protein sequence ID" value="MEM5285084.1"/>
    <property type="molecule type" value="Genomic_DNA"/>
</dbReference>
<feature type="transmembrane region" description="Helical" evidence="1">
    <location>
        <begin position="118"/>
        <end position="145"/>
    </location>
</feature>
<feature type="transmembrane region" description="Helical" evidence="1">
    <location>
        <begin position="151"/>
        <end position="171"/>
    </location>
</feature>
<keyword evidence="1" id="KW-0472">Membrane</keyword>